<accession>A0AB38GEV6</accession>
<protein>
    <submittedName>
        <fullName evidence="2">ABC transporter permease</fullName>
    </submittedName>
</protein>
<keyword evidence="1" id="KW-0472">Membrane</keyword>
<gene>
    <name evidence="2" type="ORF">MMC68T_00866</name>
</gene>
<dbReference type="EMBL" id="LS483515">
    <property type="protein sequence ID" value="SRX72127.1"/>
    <property type="molecule type" value="Genomic_DNA"/>
</dbReference>
<dbReference type="RefSeq" id="WP_020863048.1">
    <property type="nucleotide sequence ID" value="NZ_CP012387.1"/>
</dbReference>
<feature type="transmembrane region" description="Helical" evidence="1">
    <location>
        <begin position="170"/>
        <end position="190"/>
    </location>
</feature>
<feature type="transmembrane region" description="Helical" evidence="1">
    <location>
        <begin position="97"/>
        <end position="119"/>
    </location>
</feature>
<feature type="transmembrane region" description="Helical" evidence="1">
    <location>
        <begin position="131"/>
        <end position="158"/>
    </location>
</feature>
<evidence type="ECO:0000313" key="3">
    <source>
        <dbReference type="Proteomes" id="UP000290347"/>
    </source>
</evidence>
<feature type="transmembrane region" description="Helical" evidence="1">
    <location>
        <begin position="605"/>
        <end position="625"/>
    </location>
</feature>
<feature type="transmembrane region" description="Helical" evidence="1">
    <location>
        <begin position="54"/>
        <end position="76"/>
    </location>
</feature>
<proteinExistence type="predicted"/>
<dbReference type="Proteomes" id="UP000290347">
    <property type="component" value="Chromosome"/>
</dbReference>
<reference evidence="2 3" key="1">
    <citation type="submission" date="2018-05" db="EMBL/GenBank/DDBJ databases">
        <authorList>
            <person name="Falquet L."/>
            <person name="Falquet L."/>
        </authorList>
    </citation>
    <scope>NUCLEOTIDE SEQUENCE [LARGE SCALE GENOMIC DNA]</scope>
    <source>
        <strain evidence="2 3">GM12</strain>
    </source>
</reference>
<name>A0AB38GEV6_MYCMC</name>
<sequence length="631" mass="73921">MKLNAFKYSQFAFYTILKKKSSIILPIFTLISSLIIGLILKFVVNNKYVELLSFLYVFILITLTVVFSCIKALNIFKDLEQEGLEIISLSKPLTRESLIIGKLLCLTFFGLIWSLTLLISGFLSLYAIYSFLYLFLTSLLLGFVGLITYLLFSLFTVLLSYKLAQKISMIIPFVLFVPLSLIGMILSINVKSNVDQASFYINKEYKNHHSGNEVNVEPYYLNNHKDELFLIPNGVNNKEFSIEQVKYLEDVVNYSNSSSNIWQIYSWLSIPYQLVDVFNFKNKNLFASLSDKSNSNLDKYIYYNNLDDISYKYKLDKKPNLKKYKTSANNTYKYIVPGILKSHSIHSQKNDNTSGHEEIVDFDIIYAAEGADNKDKEFLEDKNQLHTDNKTNLVGRLRWIYVYEALSDPVFNQIAKEFVTSFNKQHFTKDFNKEFDKLVKQNNTKEIDNKLKELNKKLMTYLSEYLNNKESKIYSYNNNNITIFDQYAIKRHNKLQSQNERILYFAISFLNYIYFNYPDSLIYQAMLKNPDNDSYGDYQVKLDINSYKYNIGGYSSYQTQYEKKDKETNTVLRFSLTKSNNNYLFESTNELFSISRSKRVVNKNVLFLLWIIVIGVELLAVFELYRKKDYK</sequence>
<evidence type="ECO:0000256" key="1">
    <source>
        <dbReference type="SAM" id="Phobius"/>
    </source>
</evidence>
<evidence type="ECO:0000313" key="2">
    <source>
        <dbReference type="EMBL" id="SRX72127.1"/>
    </source>
</evidence>
<organism evidence="2 3">
    <name type="scientific">Mycoplasma mycoides subsp. capri</name>
    <dbReference type="NCBI Taxonomy" id="40477"/>
    <lineage>
        <taxon>Bacteria</taxon>
        <taxon>Bacillati</taxon>
        <taxon>Mycoplasmatota</taxon>
        <taxon>Mollicutes</taxon>
        <taxon>Mycoplasmataceae</taxon>
        <taxon>Mycoplasma</taxon>
    </lineage>
</organism>
<keyword evidence="1" id="KW-0812">Transmembrane</keyword>
<feature type="transmembrane region" description="Helical" evidence="1">
    <location>
        <begin position="21"/>
        <end position="42"/>
    </location>
</feature>
<keyword evidence="1" id="KW-1133">Transmembrane helix</keyword>
<dbReference type="AlphaFoldDB" id="A0AB38GEV6"/>